<dbReference type="Pfam" id="PF01177">
    <property type="entry name" value="Asp_Glu_race"/>
    <property type="match status" value="1"/>
</dbReference>
<dbReference type="EMBL" id="JAGIOO010000001">
    <property type="protein sequence ID" value="MBP2471436.1"/>
    <property type="molecule type" value="Genomic_DNA"/>
</dbReference>
<dbReference type="InterPro" id="IPR001920">
    <property type="entry name" value="Asp/Glu_race"/>
</dbReference>
<dbReference type="RefSeq" id="WP_086788873.1">
    <property type="nucleotide sequence ID" value="NZ_JAGIOO010000001.1"/>
</dbReference>
<accession>A0ABS5A4D8</accession>
<dbReference type="InterPro" id="IPR015942">
    <property type="entry name" value="Asp/Glu/hydantoin_racemase"/>
</dbReference>
<reference evidence="3 4" key="1">
    <citation type="submission" date="2021-03" db="EMBL/GenBank/DDBJ databases">
        <title>Sequencing the genomes of 1000 actinobacteria strains.</title>
        <authorList>
            <person name="Klenk H.-P."/>
        </authorList>
    </citation>
    <scope>NUCLEOTIDE SEQUENCE [LARGE SCALE GENOMIC DNA]</scope>
    <source>
        <strain evidence="3 4">DSM 44580</strain>
    </source>
</reference>
<name>A0ABS5A4D8_9PSEU</name>
<sequence>MRTIGLLGGMSWESSAVYYQLVNEEVRRRLGGLHSAKCVLYSVDFAEIERLQHAGDWTAAGARLAEAGKALASAGADFLVLCTNTMHKVAQDLEAAVDIPLLHLADTTAKAVREHGIRRVGLLGTAFTMEQSFYRDRLASHGLDVLVPNGADRALVHRVIYEELCQGVVREDSRTAYQAVLDRLANRGAQGVILGCTEIELLIGPADHPLPTFPTTRLHALAAVDHALAAHPGSA</sequence>
<dbReference type="PANTHER" id="PTHR21198:SF7">
    <property type="entry name" value="ASPARTATE-GLUTAMATE RACEMASE FAMILY"/>
    <property type="match status" value="1"/>
</dbReference>
<keyword evidence="2 3" id="KW-0413">Isomerase</keyword>
<dbReference type="Gene3D" id="3.40.50.1860">
    <property type="match status" value="2"/>
</dbReference>
<dbReference type="NCBIfam" id="TIGR00035">
    <property type="entry name" value="asp_race"/>
    <property type="match status" value="1"/>
</dbReference>
<dbReference type="Proteomes" id="UP001519363">
    <property type="component" value="Unassembled WGS sequence"/>
</dbReference>
<evidence type="ECO:0000256" key="2">
    <source>
        <dbReference type="ARBA" id="ARBA00023235"/>
    </source>
</evidence>
<comment type="similarity">
    <text evidence="1">Belongs to the aspartate/glutamate racemases family.</text>
</comment>
<dbReference type="SUPFAM" id="SSF53681">
    <property type="entry name" value="Aspartate/glutamate racemase"/>
    <property type="match status" value="2"/>
</dbReference>
<dbReference type="GO" id="GO:0047689">
    <property type="term" value="F:aspartate racemase activity"/>
    <property type="evidence" value="ECO:0007669"/>
    <property type="project" value="UniProtKB-EC"/>
</dbReference>
<keyword evidence="4" id="KW-1185">Reference proteome</keyword>
<gene>
    <name evidence="3" type="ORF">JOF53_000308</name>
</gene>
<comment type="caution">
    <text evidence="3">The sequence shown here is derived from an EMBL/GenBank/DDBJ whole genome shotgun (WGS) entry which is preliminary data.</text>
</comment>
<organism evidence="3 4">
    <name type="scientific">Crossiella equi</name>
    <dbReference type="NCBI Taxonomy" id="130796"/>
    <lineage>
        <taxon>Bacteria</taxon>
        <taxon>Bacillati</taxon>
        <taxon>Actinomycetota</taxon>
        <taxon>Actinomycetes</taxon>
        <taxon>Pseudonocardiales</taxon>
        <taxon>Pseudonocardiaceae</taxon>
        <taxon>Crossiella</taxon>
    </lineage>
</organism>
<dbReference type="EC" id="5.1.1.13" evidence="3"/>
<proteinExistence type="inferred from homology"/>
<evidence type="ECO:0000256" key="1">
    <source>
        <dbReference type="ARBA" id="ARBA00007847"/>
    </source>
</evidence>
<protein>
    <submittedName>
        <fullName evidence="3">Aspartate racemase</fullName>
        <ecNumber evidence="3">5.1.1.13</ecNumber>
    </submittedName>
</protein>
<dbReference type="InterPro" id="IPR004380">
    <property type="entry name" value="Asp_race"/>
</dbReference>
<evidence type="ECO:0000313" key="4">
    <source>
        <dbReference type="Proteomes" id="UP001519363"/>
    </source>
</evidence>
<dbReference type="PANTHER" id="PTHR21198">
    <property type="entry name" value="GLUTAMATE RACEMASE"/>
    <property type="match status" value="1"/>
</dbReference>
<evidence type="ECO:0000313" key="3">
    <source>
        <dbReference type="EMBL" id="MBP2471436.1"/>
    </source>
</evidence>